<feature type="region of interest" description="Disordered" evidence="1">
    <location>
        <begin position="152"/>
        <end position="182"/>
    </location>
</feature>
<feature type="transmembrane region" description="Helical" evidence="2">
    <location>
        <begin position="87"/>
        <end position="109"/>
    </location>
</feature>
<reference evidence="3 4" key="1">
    <citation type="submission" date="2016-10" db="EMBL/GenBank/DDBJ databases">
        <authorList>
            <person name="de Groot N.N."/>
        </authorList>
    </citation>
    <scope>NUCLEOTIDE SEQUENCE [LARGE SCALE GENOMIC DNA]</scope>
    <source>
        <strain evidence="3 4">CGMCC 1.7666</strain>
    </source>
</reference>
<feature type="transmembrane region" description="Helical" evidence="2">
    <location>
        <begin position="121"/>
        <end position="141"/>
    </location>
</feature>
<dbReference type="OrthoDB" id="8019415at2"/>
<evidence type="ECO:0000256" key="2">
    <source>
        <dbReference type="SAM" id="Phobius"/>
    </source>
</evidence>
<sequence>MLRMLQAHGLDAGPAQRPRLAGAIAGMIATAPALVVLTVFQALDAPAKAAGAFVPVAGVAYAVLMLLGGTLYGWLFQRAANDPRGGWLFGMAFGFVLWMLGPIPLLQWLPDQPILRGYPAAGLLLAQLLWGLALGLVFPLIHRRLHAHLESGTQTGAGGAGPESAAQTRMLRPLPSSRHQSS</sequence>
<dbReference type="Proteomes" id="UP000199569">
    <property type="component" value="Unassembled WGS sequence"/>
</dbReference>
<dbReference type="STRING" id="549386.SAMN02927923_03741"/>
<keyword evidence="2" id="KW-0472">Membrane</keyword>
<keyword evidence="2" id="KW-0812">Transmembrane</keyword>
<accession>A0A1G5KZS2</accession>
<keyword evidence="2" id="KW-1133">Transmembrane helix</keyword>
<evidence type="ECO:0000256" key="1">
    <source>
        <dbReference type="SAM" id="MobiDB-lite"/>
    </source>
</evidence>
<proteinExistence type="predicted"/>
<name>A0A1G5KZS2_9HYPH</name>
<dbReference type="RefSeq" id="WP_091138032.1">
    <property type="nucleotide sequence ID" value="NZ_FMVJ01000013.1"/>
</dbReference>
<protein>
    <submittedName>
        <fullName evidence="3">Uncharacterized protein</fullName>
    </submittedName>
</protein>
<dbReference type="EMBL" id="FMVJ01000013">
    <property type="protein sequence ID" value="SCZ05844.1"/>
    <property type="molecule type" value="Genomic_DNA"/>
</dbReference>
<organism evidence="3 4">
    <name type="scientific">Microvirga guangxiensis</name>
    <dbReference type="NCBI Taxonomy" id="549386"/>
    <lineage>
        <taxon>Bacteria</taxon>
        <taxon>Pseudomonadati</taxon>
        <taxon>Pseudomonadota</taxon>
        <taxon>Alphaproteobacteria</taxon>
        <taxon>Hyphomicrobiales</taxon>
        <taxon>Methylobacteriaceae</taxon>
        <taxon>Microvirga</taxon>
    </lineage>
</organism>
<dbReference type="AlphaFoldDB" id="A0A1G5KZS2"/>
<gene>
    <name evidence="3" type="ORF">SAMN02927923_03741</name>
</gene>
<evidence type="ECO:0000313" key="4">
    <source>
        <dbReference type="Proteomes" id="UP000199569"/>
    </source>
</evidence>
<keyword evidence="4" id="KW-1185">Reference proteome</keyword>
<feature type="transmembrane region" description="Helical" evidence="2">
    <location>
        <begin position="20"/>
        <end position="40"/>
    </location>
</feature>
<evidence type="ECO:0000313" key="3">
    <source>
        <dbReference type="EMBL" id="SCZ05844.1"/>
    </source>
</evidence>
<feature type="transmembrane region" description="Helical" evidence="2">
    <location>
        <begin position="52"/>
        <end position="75"/>
    </location>
</feature>